<evidence type="ECO:0000313" key="3">
    <source>
        <dbReference type="EMBL" id="KAF9785163.1"/>
    </source>
</evidence>
<protein>
    <submittedName>
        <fullName evidence="3">Uncharacterized protein</fullName>
    </submittedName>
</protein>
<feature type="compositionally biased region" description="Polar residues" evidence="1">
    <location>
        <begin position="32"/>
        <end position="43"/>
    </location>
</feature>
<comment type="caution">
    <text evidence="3">The sequence shown here is derived from an EMBL/GenBank/DDBJ whole genome shotgun (WGS) entry which is preliminary data.</text>
</comment>
<reference evidence="3" key="2">
    <citation type="submission" date="2020-11" db="EMBL/GenBank/DDBJ databases">
        <authorList>
            <consortium name="DOE Joint Genome Institute"/>
            <person name="Kuo A."/>
            <person name="Miyauchi S."/>
            <person name="Kiss E."/>
            <person name="Drula E."/>
            <person name="Kohler A."/>
            <person name="Sanchez-Garcia M."/>
            <person name="Andreopoulos B."/>
            <person name="Barry K.W."/>
            <person name="Bonito G."/>
            <person name="Buee M."/>
            <person name="Carver A."/>
            <person name="Chen C."/>
            <person name="Cichocki N."/>
            <person name="Clum A."/>
            <person name="Culley D."/>
            <person name="Crous P.W."/>
            <person name="Fauchery L."/>
            <person name="Girlanda M."/>
            <person name="Hayes R."/>
            <person name="Keri Z."/>
            <person name="Labutti K."/>
            <person name="Lipzen A."/>
            <person name="Lombard V."/>
            <person name="Magnuson J."/>
            <person name="Maillard F."/>
            <person name="Morin E."/>
            <person name="Murat C."/>
            <person name="Nolan M."/>
            <person name="Ohm R."/>
            <person name="Pangilinan J."/>
            <person name="Pereira M."/>
            <person name="Perotto S."/>
            <person name="Peter M."/>
            <person name="Riley R."/>
            <person name="Sitrit Y."/>
            <person name="Stielow B."/>
            <person name="Szollosi G."/>
            <person name="Zifcakova L."/>
            <person name="Stursova M."/>
            <person name="Spatafora J.W."/>
            <person name="Tedersoo L."/>
            <person name="Vaario L.-M."/>
            <person name="Yamada A."/>
            <person name="Yan M."/>
            <person name="Wang P."/>
            <person name="Xu J."/>
            <person name="Bruns T."/>
            <person name="Baldrian P."/>
            <person name="Vilgalys R."/>
            <person name="Henrissat B."/>
            <person name="Grigoriev I.V."/>
            <person name="Hibbett D."/>
            <person name="Nagy L.G."/>
            <person name="Martin F.M."/>
        </authorList>
    </citation>
    <scope>NUCLEOTIDE SEQUENCE</scope>
    <source>
        <strain evidence="3">UH-Tt-Lm1</strain>
    </source>
</reference>
<evidence type="ECO:0000256" key="2">
    <source>
        <dbReference type="SAM" id="Phobius"/>
    </source>
</evidence>
<dbReference type="AlphaFoldDB" id="A0A9P6HFK5"/>
<keyword evidence="4" id="KW-1185">Reference proteome</keyword>
<gene>
    <name evidence="3" type="ORF">BJ322DRAFT_1193068</name>
</gene>
<name>A0A9P6HFK5_9AGAM</name>
<sequence>MVVTRKAPLPPTPSSRSSSNQAVPRLPKVKANQFNQPEHSSPLANGRPKSADSLDSVATSKPKPKSKWRRKPKPKKGFFRRFMGFVFEAYLVWLAAYWFLICQNPYQSSDSSICHTIQATHHNVVEPYAYPLINHALSHPAVEPYVKELGPYVIRIHRVLQPVAATAVSKFSTHVIPVWNDYVVPQYYTFVAPHVQSALVYLGPYTDVVGTEYERYLAPYVRVGAATAWKLQEKAHPYIILGWHKYLDVYRYAQPYARPAWNRFKDANLRVFAYLAVYRRHFVDPHVAQMWAKIKELSGDKIVPSTTKPAVTPKPVPIADAPTKEPSTVAAILVEEDTHSPVPASTPIPPPVLSNDQNLSPTALHVTTVTPGAIDILGGGPADPLGIPVVVEPDVVPQEEEPQSPGPTNPPKQEPAPVVPVADKTPTPTPAHAPKQVTPDEDNLESFSTEIGLDLDEPGEEVEEEPPTGHPEESDEEREARLKAKAEETAWKRKEITDRHTDWEYQLEDLKNEQMNIFKLALYNVRKIAAKMLKKDSSVQRAIDEFGADGDRYLRGLESYLKNLVKEKKQDKSALWERVVQKVEAKFEKRLDDVDRMVGSWYNEVSANERALVEKATGAVAELAQKAQVDLGLDYSWLDDVTVEDWVRYHDLMRSSDSFHEEVSMVQNGTHAERVDNPVFRALKELRVEVDDIITGFKSRLRRIQRDGERAFQTTNLDEDSKTKPSEDSPVSILPIAEETEASIPQVIIGKSPEQVVEALKEVPLEDWAASKQKNSDEAHEEL</sequence>
<feature type="compositionally biased region" description="Pro residues" evidence="1">
    <location>
        <begin position="404"/>
        <end position="418"/>
    </location>
</feature>
<feature type="region of interest" description="Disordered" evidence="1">
    <location>
        <begin position="1"/>
        <end position="73"/>
    </location>
</feature>
<proteinExistence type="predicted"/>
<keyword evidence="2" id="KW-0472">Membrane</keyword>
<evidence type="ECO:0000256" key="1">
    <source>
        <dbReference type="SAM" id="MobiDB-lite"/>
    </source>
</evidence>
<dbReference type="OrthoDB" id="3260408at2759"/>
<keyword evidence="2" id="KW-1133">Transmembrane helix</keyword>
<organism evidence="3 4">
    <name type="scientific">Thelephora terrestris</name>
    <dbReference type="NCBI Taxonomy" id="56493"/>
    <lineage>
        <taxon>Eukaryota</taxon>
        <taxon>Fungi</taxon>
        <taxon>Dikarya</taxon>
        <taxon>Basidiomycota</taxon>
        <taxon>Agaricomycotina</taxon>
        <taxon>Agaricomycetes</taxon>
        <taxon>Thelephorales</taxon>
        <taxon>Thelephoraceae</taxon>
        <taxon>Thelephora</taxon>
    </lineage>
</organism>
<evidence type="ECO:0000313" key="4">
    <source>
        <dbReference type="Proteomes" id="UP000736335"/>
    </source>
</evidence>
<dbReference type="EMBL" id="WIUZ02000007">
    <property type="protein sequence ID" value="KAF9785163.1"/>
    <property type="molecule type" value="Genomic_DNA"/>
</dbReference>
<dbReference type="Proteomes" id="UP000736335">
    <property type="component" value="Unassembled WGS sequence"/>
</dbReference>
<feature type="compositionally biased region" description="Basic residues" evidence="1">
    <location>
        <begin position="62"/>
        <end position="73"/>
    </location>
</feature>
<keyword evidence="2" id="KW-0812">Transmembrane</keyword>
<feature type="region of interest" description="Disordered" evidence="1">
    <location>
        <begin position="396"/>
        <end position="481"/>
    </location>
</feature>
<feature type="transmembrane region" description="Helical" evidence="2">
    <location>
        <begin position="78"/>
        <end position="100"/>
    </location>
</feature>
<reference evidence="3" key="1">
    <citation type="journal article" date="2020" name="Nat. Commun.">
        <title>Large-scale genome sequencing of mycorrhizal fungi provides insights into the early evolution of symbiotic traits.</title>
        <authorList>
            <person name="Miyauchi S."/>
            <person name="Kiss E."/>
            <person name="Kuo A."/>
            <person name="Drula E."/>
            <person name="Kohler A."/>
            <person name="Sanchez-Garcia M."/>
            <person name="Morin E."/>
            <person name="Andreopoulos B."/>
            <person name="Barry K.W."/>
            <person name="Bonito G."/>
            <person name="Buee M."/>
            <person name="Carver A."/>
            <person name="Chen C."/>
            <person name="Cichocki N."/>
            <person name="Clum A."/>
            <person name="Culley D."/>
            <person name="Crous P.W."/>
            <person name="Fauchery L."/>
            <person name="Girlanda M."/>
            <person name="Hayes R.D."/>
            <person name="Keri Z."/>
            <person name="LaButti K."/>
            <person name="Lipzen A."/>
            <person name="Lombard V."/>
            <person name="Magnuson J."/>
            <person name="Maillard F."/>
            <person name="Murat C."/>
            <person name="Nolan M."/>
            <person name="Ohm R.A."/>
            <person name="Pangilinan J."/>
            <person name="Pereira M.F."/>
            <person name="Perotto S."/>
            <person name="Peter M."/>
            <person name="Pfister S."/>
            <person name="Riley R."/>
            <person name="Sitrit Y."/>
            <person name="Stielow J.B."/>
            <person name="Szollosi G."/>
            <person name="Zifcakova L."/>
            <person name="Stursova M."/>
            <person name="Spatafora J.W."/>
            <person name="Tedersoo L."/>
            <person name="Vaario L.M."/>
            <person name="Yamada A."/>
            <person name="Yan M."/>
            <person name="Wang P."/>
            <person name="Xu J."/>
            <person name="Bruns T."/>
            <person name="Baldrian P."/>
            <person name="Vilgalys R."/>
            <person name="Dunand C."/>
            <person name="Henrissat B."/>
            <person name="Grigoriev I.V."/>
            <person name="Hibbett D."/>
            <person name="Nagy L.G."/>
            <person name="Martin F.M."/>
        </authorList>
    </citation>
    <scope>NUCLEOTIDE SEQUENCE</scope>
    <source>
        <strain evidence="3">UH-Tt-Lm1</strain>
    </source>
</reference>
<feature type="compositionally biased region" description="Acidic residues" evidence="1">
    <location>
        <begin position="453"/>
        <end position="466"/>
    </location>
</feature>
<accession>A0A9P6HFK5</accession>
<feature type="region of interest" description="Disordered" evidence="1">
    <location>
        <begin position="712"/>
        <end position="731"/>
    </location>
</feature>